<organism evidence="2 3">
    <name type="scientific">Rubrivirga litoralis</name>
    <dbReference type="NCBI Taxonomy" id="3075598"/>
    <lineage>
        <taxon>Bacteria</taxon>
        <taxon>Pseudomonadati</taxon>
        <taxon>Rhodothermota</taxon>
        <taxon>Rhodothermia</taxon>
        <taxon>Rhodothermales</taxon>
        <taxon>Rubricoccaceae</taxon>
        <taxon>Rubrivirga</taxon>
    </lineage>
</organism>
<dbReference type="RefSeq" id="WP_311661786.1">
    <property type="nucleotide sequence ID" value="NZ_JAVRHT010000003.1"/>
</dbReference>
<evidence type="ECO:0000313" key="3">
    <source>
        <dbReference type="Proteomes" id="UP001267426"/>
    </source>
</evidence>
<dbReference type="Proteomes" id="UP001267426">
    <property type="component" value="Unassembled WGS sequence"/>
</dbReference>
<feature type="region of interest" description="Disordered" evidence="1">
    <location>
        <begin position="1"/>
        <end position="81"/>
    </location>
</feature>
<dbReference type="PANTHER" id="PTHR47372">
    <property type="entry name" value="DAUER UP-REGULATED-RELATED"/>
    <property type="match status" value="1"/>
</dbReference>
<dbReference type="PANTHER" id="PTHR47372:SF11">
    <property type="entry name" value="RE19971P"/>
    <property type="match status" value="1"/>
</dbReference>
<name>A0ABU3BMS2_9BACT</name>
<dbReference type="EMBL" id="JAVRHT010000003">
    <property type="protein sequence ID" value="MDT0630581.1"/>
    <property type="molecule type" value="Genomic_DNA"/>
</dbReference>
<feature type="compositionally biased region" description="Basic and acidic residues" evidence="1">
    <location>
        <begin position="65"/>
        <end position="77"/>
    </location>
</feature>
<proteinExistence type="predicted"/>
<feature type="compositionally biased region" description="Low complexity" evidence="1">
    <location>
        <begin position="164"/>
        <end position="197"/>
    </location>
</feature>
<reference evidence="2 3" key="1">
    <citation type="submission" date="2023-09" db="EMBL/GenBank/DDBJ databases">
        <authorList>
            <person name="Rey-Velasco X."/>
        </authorList>
    </citation>
    <scope>NUCLEOTIDE SEQUENCE [LARGE SCALE GENOMIC DNA]</scope>
    <source>
        <strain evidence="2 3">F394</strain>
    </source>
</reference>
<dbReference type="Gene3D" id="1.20.120.20">
    <property type="entry name" value="Apolipoprotein"/>
    <property type="match status" value="1"/>
</dbReference>
<sequence>MASPNTPKSTSGSTAGKAKAAASSTADDAKKAASDVADTAKDAASDLAQQAKSEAKDLAQQAKSKAADRASEQKEKATGVLSDVATALHDTSDSLRDQDQDAFARYADQAADQVEQFTSAVRDRSVGEILDEAERFARRDPGLFVGGAFLLGIFGARFLKASDDGPSGSTSRSSSRMSGAGRSMPSRTTGTTGRTTGDPFPTGSGRPMDRALSTPLVPGSTGTAGASSAGTSTTGTGRTTS</sequence>
<evidence type="ECO:0000256" key="1">
    <source>
        <dbReference type="SAM" id="MobiDB-lite"/>
    </source>
</evidence>
<feature type="compositionally biased region" description="Basic and acidic residues" evidence="1">
    <location>
        <begin position="27"/>
        <end position="44"/>
    </location>
</feature>
<protein>
    <submittedName>
        <fullName evidence="2">Uncharacterized protein</fullName>
    </submittedName>
</protein>
<feature type="compositionally biased region" description="Low complexity" evidence="1">
    <location>
        <begin position="219"/>
        <end position="241"/>
    </location>
</feature>
<feature type="region of interest" description="Disordered" evidence="1">
    <location>
        <begin position="161"/>
        <end position="241"/>
    </location>
</feature>
<comment type="caution">
    <text evidence="2">The sequence shown here is derived from an EMBL/GenBank/DDBJ whole genome shotgun (WGS) entry which is preliminary data.</text>
</comment>
<gene>
    <name evidence="2" type="ORF">RM540_02370</name>
</gene>
<feature type="compositionally biased region" description="Low complexity" evidence="1">
    <location>
        <begin position="8"/>
        <end position="26"/>
    </location>
</feature>
<accession>A0ABU3BMS2</accession>
<keyword evidence="3" id="KW-1185">Reference proteome</keyword>
<evidence type="ECO:0000313" key="2">
    <source>
        <dbReference type="EMBL" id="MDT0630581.1"/>
    </source>
</evidence>